<proteinExistence type="predicted"/>
<accession>X1SJ92</accession>
<comment type="caution">
    <text evidence="1">The sequence shown here is derived from an EMBL/GenBank/DDBJ whole genome shotgun (WGS) entry which is preliminary data.</text>
</comment>
<gene>
    <name evidence="1" type="ORF">S12H4_18814</name>
</gene>
<organism evidence="1">
    <name type="scientific">marine sediment metagenome</name>
    <dbReference type="NCBI Taxonomy" id="412755"/>
    <lineage>
        <taxon>unclassified sequences</taxon>
        <taxon>metagenomes</taxon>
        <taxon>ecological metagenomes</taxon>
    </lineage>
</organism>
<evidence type="ECO:0000313" key="1">
    <source>
        <dbReference type="EMBL" id="GAI79221.1"/>
    </source>
</evidence>
<protein>
    <submittedName>
        <fullName evidence="1">Uncharacterized protein</fullName>
    </submittedName>
</protein>
<dbReference type="AlphaFoldDB" id="X1SJ92"/>
<name>X1SJ92_9ZZZZ</name>
<dbReference type="EMBL" id="BARW01009338">
    <property type="protein sequence ID" value="GAI79221.1"/>
    <property type="molecule type" value="Genomic_DNA"/>
</dbReference>
<sequence length="105" mass="11910">MRSSVVKTVIILVSLITAFAIAINLTGILNNDENQYFYVIIDYYSNWNATVTYSNEIFLKGMGKKEHLFVWPQESEANVTRISIQYESGSTQVPVFVCMADSMKV</sequence>
<reference evidence="1" key="1">
    <citation type="journal article" date="2014" name="Front. Microbiol.">
        <title>High frequency of phylogenetically diverse reductive dehalogenase-homologous genes in deep subseafloor sedimentary metagenomes.</title>
        <authorList>
            <person name="Kawai M."/>
            <person name="Futagami T."/>
            <person name="Toyoda A."/>
            <person name="Takaki Y."/>
            <person name="Nishi S."/>
            <person name="Hori S."/>
            <person name="Arai W."/>
            <person name="Tsubouchi T."/>
            <person name="Morono Y."/>
            <person name="Uchiyama I."/>
            <person name="Ito T."/>
            <person name="Fujiyama A."/>
            <person name="Inagaki F."/>
            <person name="Takami H."/>
        </authorList>
    </citation>
    <scope>NUCLEOTIDE SEQUENCE</scope>
    <source>
        <strain evidence="1">Expedition CK06-06</strain>
    </source>
</reference>